<dbReference type="InterPro" id="IPR001584">
    <property type="entry name" value="Integrase_cat-core"/>
</dbReference>
<feature type="domain" description="Integrase catalytic" evidence="1">
    <location>
        <begin position="1"/>
        <end position="66"/>
    </location>
</feature>
<keyword evidence="3" id="KW-1185">Reference proteome</keyword>
<sequence length="276" mass="31574">MSSAYHPESDGQTEVINRCLEAYLRCFAIDQPKNWALWLPWAEFWYNSTFHASTGTTPFEVVYGRRPPSILQFIPGEVRVESVARELQDRDEALRQLKVHLSNAQSTMKLQADKHRRDVQFMVGDWVYVKLKPYRQLSVSQRIHQKLAAKFFGPFQIIEKIGPVAYRLHLPSTSKIHLVFHVALLKKAVCAPTDTHLPPDLCIDSTDTPIPIAVIAKRVLQNASDSVEQWLIQWQHQDSEDATWEDKDWVLGQFPDASLEDKTLGEGGGNDTIRQL</sequence>
<protein>
    <recommendedName>
        <fullName evidence="1">Integrase catalytic domain-containing protein</fullName>
    </recommendedName>
</protein>
<dbReference type="SUPFAM" id="SSF54160">
    <property type="entry name" value="Chromo domain-like"/>
    <property type="match status" value="1"/>
</dbReference>
<dbReference type="Pfam" id="PF24626">
    <property type="entry name" value="SH3_Tf2-1"/>
    <property type="match status" value="1"/>
</dbReference>
<dbReference type="OrthoDB" id="5554229at2759"/>
<dbReference type="Proteomes" id="UP000326396">
    <property type="component" value="Linkage Group LG1"/>
</dbReference>
<dbReference type="InterPro" id="IPR056924">
    <property type="entry name" value="SH3_Tf2-1"/>
</dbReference>
<gene>
    <name evidence="2" type="ORF">E3N88_00258</name>
</gene>
<evidence type="ECO:0000313" key="3">
    <source>
        <dbReference type="Proteomes" id="UP000326396"/>
    </source>
</evidence>
<dbReference type="InterPro" id="IPR016197">
    <property type="entry name" value="Chromo-like_dom_sf"/>
</dbReference>
<dbReference type="PANTHER" id="PTHR37984">
    <property type="entry name" value="PROTEIN CBG26694"/>
    <property type="match status" value="1"/>
</dbReference>
<comment type="caution">
    <text evidence="2">The sequence shown here is derived from an EMBL/GenBank/DDBJ whole genome shotgun (WGS) entry which is preliminary data.</text>
</comment>
<evidence type="ECO:0000259" key="1">
    <source>
        <dbReference type="PROSITE" id="PS50994"/>
    </source>
</evidence>
<dbReference type="InterPro" id="IPR050951">
    <property type="entry name" value="Retrovirus_Pol_polyprotein"/>
</dbReference>
<dbReference type="AlphaFoldDB" id="A0A5N6PXY4"/>
<dbReference type="GO" id="GO:0003676">
    <property type="term" value="F:nucleic acid binding"/>
    <property type="evidence" value="ECO:0007669"/>
    <property type="project" value="InterPro"/>
</dbReference>
<accession>A0A5N6PXY4</accession>
<dbReference type="SUPFAM" id="SSF53098">
    <property type="entry name" value="Ribonuclease H-like"/>
    <property type="match status" value="1"/>
</dbReference>
<dbReference type="PROSITE" id="PS50994">
    <property type="entry name" value="INTEGRASE"/>
    <property type="match status" value="1"/>
</dbReference>
<dbReference type="PANTHER" id="PTHR37984:SF5">
    <property type="entry name" value="PROTEIN NYNRIN-LIKE"/>
    <property type="match status" value="1"/>
</dbReference>
<dbReference type="EMBL" id="SZYD01000001">
    <property type="protein sequence ID" value="KAD7477122.1"/>
    <property type="molecule type" value="Genomic_DNA"/>
</dbReference>
<dbReference type="InterPro" id="IPR012337">
    <property type="entry name" value="RNaseH-like_sf"/>
</dbReference>
<dbReference type="InterPro" id="IPR036397">
    <property type="entry name" value="RNaseH_sf"/>
</dbReference>
<evidence type="ECO:0000313" key="2">
    <source>
        <dbReference type="EMBL" id="KAD7477122.1"/>
    </source>
</evidence>
<proteinExistence type="predicted"/>
<organism evidence="2 3">
    <name type="scientific">Mikania micrantha</name>
    <name type="common">bitter vine</name>
    <dbReference type="NCBI Taxonomy" id="192012"/>
    <lineage>
        <taxon>Eukaryota</taxon>
        <taxon>Viridiplantae</taxon>
        <taxon>Streptophyta</taxon>
        <taxon>Embryophyta</taxon>
        <taxon>Tracheophyta</taxon>
        <taxon>Spermatophyta</taxon>
        <taxon>Magnoliopsida</taxon>
        <taxon>eudicotyledons</taxon>
        <taxon>Gunneridae</taxon>
        <taxon>Pentapetalae</taxon>
        <taxon>asterids</taxon>
        <taxon>campanulids</taxon>
        <taxon>Asterales</taxon>
        <taxon>Asteraceae</taxon>
        <taxon>Asteroideae</taxon>
        <taxon>Heliantheae alliance</taxon>
        <taxon>Eupatorieae</taxon>
        <taxon>Mikania</taxon>
    </lineage>
</organism>
<name>A0A5N6PXY4_9ASTR</name>
<dbReference type="Gene3D" id="3.30.420.10">
    <property type="entry name" value="Ribonuclease H-like superfamily/Ribonuclease H"/>
    <property type="match status" value="1"/>
</dbReference>
<reference evidence="2 3" key="1">
    <citation type="submission" date="2019-05" db="EMBL/GenBank/DDBJ databases">
        <title>Mikania micrantha, genome provides insights into the molecular mechanism of rapid growth.</title>
        <authorList>
            <person name="Liu B."/>
        </authorList>
    </citation>
    <scope>NUCLEOTIDE SEQUENCE [LARGE SCALE GENOMIC DNA]</scope>
    <source>
        <strain evidence="2">NLD-2019</strain>
        <tissue evidence="2">Leaf</tissue>
    </source>
</reference>
<dbReference type="GO" id="GO:0015074">
    <property type="term" value="P:DNA integration"/>
    <property type="evidence" value="ECO:0007669"/>
    <property type="project" value="InterPro"/>
</dbReference>